<dbReference type="InterPro" id="IPR016163">
    <property type="entry name" value="Ald_DH_C"/>
</dbReference>
<dbReference type="PANTHER" id="PTHR43353:SF5">
    <property type="entry name" value="SUCCINATE-SEMIALDEHYDE DEHYDROGENASE, MITOCHONDRIAL"/>
    <property type="match status" value="1"/>
</dbReference>
<organism evidence="7 8">
    <name type="scientific">Armadillidium nasatum</name>
    <dbReference type="NCBI Taxonomy" id="96803"/>
    <lineage>
        <taxon>Eukaryota</taxon>
        <taxon>Metazoa</taxon>
        <taxon>Ecdysozoa</taxon>
        <taxon>Arthropoda</taxon>
        <taxon>Crustacea</taxon>
        <taxon>Multicrustacea</taxon>
        <taxon>Malacostraca</taxon>
        <taxon>Eumalacostraca</taxon>
        <taxon>Peracarida</taxon>
        <taxon>Isopoda</taxon>
        <taxon>Oniscidea</taxon>
        <taxon>Crinocheta</taxon>
        <taxon>Armadillidiidae</taxon>
        <taxon>Armadillidium</taxon>
    </lineage>
</organism>
<dbReference type="GO" id="GO:0009450">
    <property type="term" value="P:gamma-aminobutyric acid catabolic process"/>
    <property type="evidence" value="ECO:0007669"/>
    <property type="project" value="TreeGrafter"/>
</dbReference>
<sequence length="327" mass="35969">MRELKTKAYWNGEWHNGRGGTFPVFNPANGEKIADVANCIIKDYEEAVSSASKAFNSWSKTTVKERASLLHKLKDLLLQSKEELATLLTMENGKSKAEALGEVGFSASFFEWFAEESKRQYGETVPSSVPSKRYVTIRQPAGVAALITPKLYSLSANTIKKISLELGGNAPFIVFPSADLKLAVNGAMAAKFRNSGQTCVSGNRFFVHDSIHDEFVKRFSEAIDSQLKLGNGLHEGVNQGPLINNRQLERLRKIVDETVIMGAKIYKGGKAKTGLFFEPTILTKVTVGMPAAREEIFGPVAAVIRFKTEEEVIKWANDTDRGLAGSF</sequence>
<evidence type="ECO:0000313" key="7">
    <source>
        <dbReference type="EMBL" id="KAB7506810.1"/>
    </source>
</evidence>
<dbReference type="Proteomes" id="UP000326759">
    <property type="component" value="Unassembled WGS sequence"/>
</dbReference>
<evidence type="ECO:0000256" key="2">
    <source>
        <dbReference type="ARBA" id="ARBA00009986"/>
    </source>
</evidence>
<dbReference type="AlphaFoldDB" id="A0A5N5TKX2"/>
<dbReference type="GO" id="GO:0004777">
    <property type="term" value="F:succinate-semialdehyde dehydrogenase (NAD+) activity"/>
    <property type="evidence" value="ECO:0007669"/>
    <property type="project" value="TreeGrafter"/>
</dbReference>
<dbReference type="GO" id="GO:0005739">
    <property type="term" value="C:mitochondrion"/>
    <property type="evidence" value="ECO:0007669"/>
    <property type="project" value="TreeGrafter"/>
</dbReference>
<feature type="domain" description="Aldehyde dehydrogenase" evidence="6">
    <location>
        <begin position="151"/>
        <end position="326"/>
    </location>
</feature>
<dbReference type="InterPro" id="IPR015590">
    <property type="entry name" value="Aldehyde_DH_dom"/>
</dbReference>
<comment type="similarity">
    <text evidence="2 5">Belongs to the aldehyde dehydrogenase family.</text>
</comment>
<dbReference type="Pfam" id="PF00171">
    <property type="entry name" value="Aldedh"/>
    <property type="match status" value="2"/>
</dbReference>
<dbReference type="SUPFAM" id="SSF53720">
    <property type="entry name" value="ALDH-like"/>
    <property type="match status" value="1"/>
</dbReference>
<evidence type="ECO:0000256" key="1">
    <source>
        <dbReference type="ARBA" id="ARBA00005176"/>
    </source>
</evidence>
<dbReference type="InterPro" id="IPR029510">
    <property type="entry name" value="Ald_DH_CS_GLU"/>
</dbReference>
<name>A0A5N5TKX2_9CRUS</name>
<comment type="pathway">
    <text evidence="1">Amino-acid degradation; 4-aminobutanoate degradation.</text>
</comment>
<protein>
    <submittedName>
        <fullName evidence="7">Succinate-semialdehyde dehydrogenase, mitochondrial</fullName>
    </submittedName>
</protein>
<keyword evidence="3 5" id="KW-0560">Oxidoreductase</keyword>
<evidence type="ECO:0000313" key="8">
    <source>
        <dbReference type="Proteomes" id="UP000326759"/>
    </source>
</evidence>
<reference evidence="7 8" key="1">
    <citation type="journal article" date="2019" name="PLoS Biol.">
        <title>Sex chromosomes control vertical transmission of feminizing Wolbachia symbionts in an isopod.</title>
        <authorList>
            <person name="Becking T."/>
            <person name="Chebbi M.A."/>
            <person name="Giraud I."/>
            <person name="Moumen B."/>
            <person name="Laverre T."/>
            <person name="Caubet Y."/>
            <person name="Peccoud J."/>
            <person name="Gilbert C."/>
            <person name="Cordaux R."/>
        </authorList>
    </citation>
    <scope>NUCLEOTIDE SEQUENCE [LARGE SCALE GENOMIC DNA]</scope>
    <source>
        <strain evidence="7">ANa2</strain>
        <tissue evidence="7">Whole body excluding digestive tract and cuticle</tissue>
    </source>
</reference>
<dbReference type="Gene3D" id="3.40.309.10">
    <property type="entry name" value="Aldehyde Dehydrogenase, Chain A, domain 2"/>
    <property type="match status" value="1"/>
</dbReference>
<dbReference type="FunFam" id="3.40.309.10:FF:000004">
    <property type="entry name" value="Succinate-semialdehyde dehydrogenase I"/>
    <property type="match status" value="1"/>
</dbReference>
<feature type="domain" description="Aldehyde dehydrogenase" evidence="6">
    <location>
        <begin position="14"/>
        <end position="149"/>
    </location>
</feature>
<dbReference type="OrthoDB" id="310895at2759"/>
<dbReference type="EMBL" id="SEYY01000648">
    <property type="protein sequence ID" value="KAB7506810.1"/>
    <property type="molecule type" value="Genomic_DNA"/>
</dbReference>
<evidence type="ECO:0000256" key="4">
    <source>
        <dbReference type="PROSITE-ProRule" id="PRU10007"/>
    </source>
</evidence>
<dbReference type="InterPro" id="IPR016161">
    <property type="entry name" value="Ald_DH/histidinol_DH"/>
</dbReference>
<feature type="active site" evidence="4">
    <location>
        <position position="165"/>
    </location>
</feature>
<accession>A0A5N5TKX2</accession>
<dbReference type="PROSITE" id="PS00687">
    <property type="entry name" value="ALDEHYDE_DEHYDR_GLU"/>
    <property type="match status" value="1"/>
</dbReference>
<keyword evidence="8" id="KW-1185">Reference proteome</keyword>
<proteinExistence type="inferred from homology"/>
<comment type="caution">
    <text evidence="7">The sequence shown here is derived from an EMBL/GenBank/DDBJ whole genome shotgun (WGS) entry which is preliminary data.</text>
</comment>
<evidence type="ECO:0000256" key="5">
    <source>
        <dbReference type="RuleBase" id="RU003345"/>
    </source>
</evidence>
<evidence type="ECO:0000259" key="6">
    <source>
        <dbReference type="Pfam" id="PF00171"/>
    </source>
</evidence>
<evidence type="ECO:0000256" key="3">
    <source>
        <dbReference type="ARBA" id="ARBA00023002"/>
    </source>
</evidence>
<dbReference type="InterPro" id="IPR050740">
    <property type="entry name" value="Aldehyde_DH_Superfamily"/>
</dbReference>
<dbReference type="InterPro" id="IPR016162">
    <property type="entry name" value="Ald_DH_N"/>
</dbReference>
<dbReference type="PANTHER" id="PTHR43353">
    <property type="entry name" value="SUCCINATE-SEMIALDEHYDE DEHYDROGENASE, MITOCHONDRIAL"/>
    <property type="match status" value="1"/>
</dbReference>
<dbReference type="Gene3D" id="3.40.605.10">
    <property type="entry name" value="Aldehyde Dehydrogenase, Chain A, domain 1"/>
    <property type="match status" value="2"/>
</dbReference>
<gene>
    <name evidence="7" type="ORF">Anas_01927</name>
</gene>